<reference evidence="4 5" key="1">
    <citation type="journal article" date="2024" name="BMC Genomics">
        <title>De novo assembly and annotation of Popillia japonica's genome with initial clues to its potential as an invasive pest.</title>
        <authorList>
            <person name="Cucini C."/>
            <person name="Boschi S."/>
            <person name="Funari R."/>
            <person name="Cardaioli E."/>
            <person name="Iannotti N."/>
            <person name="Marturano G."/>
            <person name="Paoli F."/>
            <person name="Bruttini M."/>
            <person name="Carapelli A."/>
            <person name="Frati F."/>
            <person name="Nardi F."/>
        </authorList>
    </citation>
    <scope>NUCLEOTIDE SEQUENCE [LARGE SCALE GENOMIC DNA]</scope>
    <source>
        <strain evidence="4">DMR45628</strain>
    </source>
</reference>
<dbReference type="AlphaFoldDB" id="A0AAW1L4F3"/>
<feature type="compositionally biased region" description="Polar residues" evidence="2">
    <location>
        <begin position="125"/>
        <end position="134"/>
    </location>
</feature>
<sequence length="712" mass="80279">MQTLNIGRKNNDKVYLFKTVEERLQTTYISSLSYTAGTQTFQYAALSIYAIQFKPIQYASCAPEYAYDPSSDITQFNLSPFNMPLVHPNTPMTQAATLTPTTQAASSTLDFGPPPRDRRHFEASETPTQDSPSADVSKENFFEDCNLNMSNLSDVLQEAHGTTSATENFTKFLEQGCIVAEKIAIRNQHRPCFKNIQNLCNRTRSEILKPSNTVSNIHSQGIPWATKDFIYAFVRLINCWHMLKGYLDSKDGTLGNIDRELTTLLIFTNLDNNVRINPNAVVHNKIKQTLPPETSSPKIEPTINKIKEATKLNRNVTIKEATKLNRNVTNTVAAELTENLLLPESPTTPREEDSDNDLPESPTTPREEDSDNEGRVYMKPEFFDTAQNVSAHYKKIAKKKGENGITSTTDKMWQDAQSAVPYLMNKINQPQVDLSDRNADEVDALKYFVDLNTLDHQASNIQEWLNNNNFFEQQNCSDALNDASGVTTNPTMSLGFSEKPVTVLQRSQLVKMGSLVDQDMSYYSQPKSFCKNNGNRIEVQSRTYNRKKSDGSEKGFGKSANKKSCSSTWEYDKGGLTPAAWIVMDDIVKILEQEEFAKRVDYTEGSLSNKGFADDFKHVTSLATVRKKLTNRKYNYVNEFVADLKSIISCAEILYEAHHDISHSITLFDRKLDLLLNRDFFAFDFGFLTDKSDDVGPLVLKSSRKSDGDGDH</sequence>
<dbReference type="SUPFAM" id="SSF47370">
    <property type="entry name" value="Bromodomain"/>
    <property type="match status" value="1"/>
</dbReference>
<feature type="region of interest" description="Disordered" evidence="2">
    <location>
        <begin position="336"/>
        <end position="374"/>
    </location>
</feature>
<evidence type="ECO:0000256" key="1">
    <source>
        <dbReference type="ARBA" id="ARBA00023117"/>
    </source>
</evidence>
<dbReference type="Proteomes" id="UP001458880">
    <property type="component" value="Unassembled WGS sequence"/>
</dbReference>
<dbReference type="Pfam" id="PF00439">
    <property type="entry name" value="Bromodomain"/>
    <property type="match status" value="1"/>
</dbReference>
<feature type="domain" description="Bromo" evidence="3">
    <location>
        <begin position="617"/>
        <end position="665"/>
    </location>
</feature>
<keyword evidence="1" id="KW-0103">Bromodomain</keyword>
<accession>A0AAW1L4F3</accession>
<comment type="caution">
    <text evidence="4">The sequence shown here is derived from an EMBL/GenBank/DDBJ whole genome shotgun (WGS) entry which is preliminary data.</text>
</comment>
<keyword evidence="5" id="KW-1185">Reference proteome</keyword>
<organism evidence="4 5">
    <name type="scientific">Popillia japonica</name>
    <name type="common">Japanese beetle</name>
    <dbReference type="NCBI Taxonomy" id="7064"/>
    <lineage>
        <taxon>Eukaryota</taxon>
        <taxon>Metazoa</taxon>
        <taxon>Ecdysozoa</taxon>
        <taxon>Arthropoda</taxon>
        <taxon>Hexapoda</taxon>
        <taxon>Insecta</taxon>
        <taxon>Pterygota</taxon>
        <taxon>Neoptera</taxon>
        <taxon>Endopterygota</taxon>
        <taxon>Coleoptera</taxon>
        <taxon>Polyphaga</taxon>
        <taxon>Scarabaeiformia</taxon>
        <taxon>Scarabaeidae</taxon>
        <taxon>Rutelinae</taxon>
        <taxon>Popillia</taxon>
    </lineage>
</organism>
<protein>
    <submittedName>
        <fullName evidence="4">Bromodomain</fullName>
    </submittedName>
</protein>
<dbReference type="Gene3D" id="1.20.920.10">
    <property type="entry name" value="Bromodomain-like"/>
    <property type="match status" value="1"/>
</dbReference>
<dbReference type="EMBL" id="JASPKY010000172">
    <property type="protein sequence ID" value="KAK9728151.1"/>
    <property type="molecule type" value="Genomic_DNA"/>
</dbReference>
<name>A0AAW1L4F3_POPJA</name>
<feature type="compositionally biased region" description="Basic and acidic residues" evidence="2">
    <location>
        <begin position="547"/>
        <end position="556"/>
    </location>
</feature>
<feature type="region of interest" description="Disordered" evidence="2">
    <location>
        <begin position="100"/>
        <end position="135"/>
    </location>
</feature>
<feature type="compositionally biased region" description="Low complexity" evidence="2">
    <location>
        <begin position="100"/>
        <end position="109"/>
    </location>
</feature>
<dbReference type="InterPro" id="IPR036427">
    <property type="entry name" value="Bromodomain-like_sf"/>
</dbReference>
<proteinExistence type="predicted"/>
<dbReference type="InterPro" id="IPR001487">
    <property type="entry name" value="Bromodomain"/>
</dbReference>
<gene>
    <name evidence="4" type="ORF">QE152_g18180</name>
</gene>
<evidence type="ECO:0000256" key="2">
    <source>
        <dbReference type="SAM" id="MobiDB-lite"/>
    </source>
</evidence>
<evidence type="ECO:0000313" key="4">
    <source>
        <dbReference type="EMBL" id="KAK9728151.1"/>
    </source>
</evidence>
<feature type="region of interest" description="Disordered" evidence="2">
    <location>
        <begin position="540"/>
        <end position="567"/>
    </location>
</feature>
<evidence type="ECO:0000259" key="3">
    <source>
        <dbReference type="Pfam" id="PF00439"/>
    </source>
</evidence>
<evidence type="ECO:0000313" key="5">
    <source>
        <dbReference type="Proteomes" id="UP001458880"/>
    </source>
</evidence>